<accession>A0A1R1XXI6</accession>
<feature type="domain" description="Post-SET" evidence="10">
    <location>
        <begin position="581"/>
        <end position="597"/>
    </location>
</feature>
<keyword evidence="2" id="KW-0158">Chromosome</keyword>
<dbReference type="GO" id="GO:0042054">
    <property type="term" value="F:histone methyltransferase activity"/>
    <property type="evidence" value="ECO:0007669"/>
    <property type="project" value="InterPro"/>
</dbReference>
<keyword evidence="6" id="KW-0479">Metal-binding</keyword>
<keyword evidence="7" id="KW-0862">Zinc</keyword>
<dbReference type="PROSITE" id="PS50280">
    <property type="entry name" value="SET"/>
    <property type="match status" value="1"/>
</dbReference>
<name>A0A1R1XXI6_9FUNG</name>
<dbReference type="OrthoDB" id="308383at2759"/>
<evidence type="ECO:0000313" key="11">
    <source>
        <dbReference type="EMBL" id="OMJ19397.1"/>
    </source>
</evidence>
<evidence type="ECO:0000256" key="6">
    <source>
        <dbReference type="ARBA" id="ARBA00022723"/>
    </source>
</evidence>
<dbReference type="Proteomes" id="UP000187283">
    <property type="component" value="Unassembled WGS sequence"/>
</dbReference>
<keyword evidence="3 11" id="KW-0489">Methyltransferase</keyword>
<feature type="domain" description="SET" evidence="9">
    <location>
        <begin position="361"/>
        <end position="488"/>
    </location>
</feature>
<dbReference type="InterPro" id="IPR001214">
    <property type="entry name" value="SET_dom"/>
</dbReference>
<sequence>MNYFGTAYCRKKRHLTLDNAEDSLTDQLWDRRVKLKRLYSHSLFNNKLSFIQKSDNNPINPIKNSLFYLNSASSSSEAISESEYFDTSSSGIVADLFNSIAKMDSELENIFNDSDLYLQNSEPDNIPDTYQNQLVPSSKPVADNFEVSRGLLNNSTLNELVTKRSRILSYLSNRFIVRPTIPNSLPPPISNNLLLFQDLLKNSKGPPISVVNIVDDAPPPLDFEFINESRYASDVPRPQQLQVNSCSCETEEIYNIPQEDHDDILGSNSSGTQVKTFNSSSVFSGYSSDQYKKILRIGCKHNLAKDGEITSNCIHNPETGGPYNSSGLLQLPEKHAIYECNWMCPCGPNCLNRLIQRGPTILFQVFRTAKKGWGVRTLETLQKGQFVAEYVGEVITYAEAESRGKKNDKLGSTYLFDLDFETPEDMDPEFTIDAEKCGNVAHFLNHSCDPNLQIRAAYINHCDSRLHQLAFFTKNRIPAGTELTFDYNPSAPFPGDRGYVDFSEHKGRNIEYQSFRSPNRSSRPGISASNAATNPQQNLQATEPQTDQSNSGYLSDDYQPANGSIGTPKKRRTSVAPYIHKGYVCHCGAVRCRGFVFLS</sequence>
<dbReference type="InterPro" id="IPR046341">
    <property type="entry name" value="SET_dom_sf"/>
</dbReference>
<dbReference type="STRING" id="133412.A0A1R1XXI6"/>
<dbReference type="GO" id="GO:0005634">
    <property type="term" value="C:nucleus"/>
    <property type="evidence" value="ECO:0007669"/>
    <property type="project" value="InterPro"/>
</dbReference>
<feature type="region of interest" description="Disordered" evidence="8">
    <location>
        <begin position="510"/>
        <end position="570"/>
    </location>
</feature>
<evidence type="ECO:0000313" key="12">
    <source>
        <dbReference type="Proteomes" id="UP000187283"/>
    </source>
</evidence>
<dbReference type="SUPFAM" id="SSF82199">
    <property type="entry name" value="SET domain"/>
    <property type="match status" value="2"/>
</dbReference>
<evidence type="ECO:0000256" key="3">
    <source>
        <dbReference type="ARBA" id="ARBA00022603"/>
    </source>
</evidence>
<comment type="caution">
    <text evidence="11">The sequence shown here is derived from an EMBL/GenBank/DDBJ whole genome shotgun (WGS) entry which is preliminary data.</text>
</comment>
<evidence type="ECO:0000256" key="5">
    <source>
        <dbReference type="ARBA" id="ARBA00022691"/>
    </source>
</evidence>
<dbReference type="Pfam" id="PF05033">
    <property type="entry name" value="Pre-SET"/>
    <property type="match status" value="1"/>
</dbReference>
<feature type="compositionally biased region" description="Polar residues" evidence="8">
    <location>
        <begin position="511"/>
        <end position="553"/>
    </location>
</feature>
<dbReference type="GO" id="GO:0008270">
    <property type="term" value="F:zinc ion binding"/>
    <property type="evidence" value="ECO:0007669"/>
    <property type="project" value="InterPro"/>
</dbReference>
<evidence type="ECO:0000256" key="7">
    <source>
        <dbReference type="ARBA" id="ARBA00022833"/>
    </source>
</evidence>
<evidence type="ECO:0000256" key="2">
    <source>
        <dbReference type="ARBA" id="ARBA00022454"/>
    </source>
</evidence>
<dbReference type="PANTHER" id="PTHR46223">
    <property type="entry name" value="HISTONE-LYSINE N-METHYLTRANSFERASE SUV39H"/>
    <property type="match status" value="1"/>
</dbReference>
<dbReference type="GO" id="GO:0032259">
    <property type="term" value="P:methylation"/>
    <property type="evidence" value="ECO:0007669"/>
    <property type="project" value="UniProtKB-KW"/>
</dbReference>
<evidence type="ECO:0000259" key="9">
    <source>
        <dbReference type="PROSITE" id="PS50280"/>
    </source>
</evidence>
<reference evidence="11 12" key="1">
    <citation type="submission" date="2017-01" db="EMBL/GenBank/DDBJ databases">
        <authorList>
            <person name="Mah S.A."/>
            <person name="Swanson W.J."/>
            <person name="Moy G.W."/>
            <person name="Vacquier V.D."/>
        </authorList>
    </citation>
    <scope>NUCLEOTIDE SEQUENCE [LARGE SCALE GENOMIC DNA]</scope>
    <source>
        <strain evidence="11 12">GSMNP</strain>
    </source>
</reference>
<keyword evidence="5" id="KW-0949">S-adenosyl-L-methionine</keyword>
<dbReference type="PANTHER" id="PTHR46223:SF3">
    <property type="entry name" value="HISTONE-LYSINE N-METHYLTRANSFERASE SET-23"/>
    <property type="match status" value="1"/>
</dbReference>
<dbReference type="Gene3D" id="2.170.270.10">
    <property type="entry name" value="SET domain"/>
    <property type="match status" value="1"/>
</dbReference>
<dbReference type="PROSITE" id="PS50868">
    <property type="entry name" value="POST_SET"/>
    <property type="match status" value="1"/>
</dbReference>
<keyword evidence="4 11" id="KW-0808">Transferase</keyword>
<organism evidence="11 12">
    <name type="scientific">Smittium culicis</name>
    <dbReference type="NCBI Taxonomy" id="133412"/>
    <lineage>
        <taxon>Eukaryota</taxon>
        <taxon>Fungi</taxon>
        <taxon>Fungi incertae sedis</taxon>
        <taxon>Zoopagomycota</taxon>
        <taxon>Kickxellomycotina</taxon>
        <taxon>Harpellomycetes</taxon>
        <taxon>Harpellales</taxon>
        <taxon>Legeriomycetaceae</taxon>
        <taxon>Smittium</taxon>
    </lineage>
</organism>
<keyword evidence="12" id="KW-1185">Reference proteome</keyword>
<proteinExistence type="predicted"/>
<evidence type="ECO:0000256" key="1">
    <source>
        <dbReference type="ARBA" id="ARBA00004286"/>
    </source>
</evidence>
<dbReference type="EMBL" id="LSSN01001498">
    <property type="protein sequence ID" value="OMJ19397.1"/>
    <property type="molecule type" value="Genomic_DNA"/>
</dbReference>
<comment type="subcellular location">
    <subcellularLocation>
        <location evidence="1">Chromosome</location>
    </subcellularLocation>
</comment>
<dbReference type="InterPro" id="IPR007728">
    <property type="entry name" value="Pre-SET_dom"/>
</dbReference>
<protein>
    <submittedName>
        <fullName evidence="11">Histone-lysine N-methyltransferase SUV39H2</fullName>
    </submittedName>
</protein>
<evidence type="ECO:0000256" key="8">
    <source>
        <dbReference type="SAM" id="MobiDB-lite"/>
    </source>
</evidence>
<dbReference type="SMART" id="SM00468">
    <property type="entry name" value="PreSET"/>
    <property type="match status" value="1"/>
</dbReference>
<evidence type="ECO:0000259" key="10">
    <source>
        <dbReference type="PROSITE" id="PS50868"/>
    </source>
</evidence>
<dbReference type="Pfam" id="PF00856">
    <property type="entry name" value="SET"/>
    <property type="match status" value="1"/>
</dbReference>
<dbReference type="SMART" id="SM00317">
    <property type="entry name" value="SET"/>
    <property type="match status" value="1"/>
</dbReference>
<dbReference type="AlphaFoldDB" id="A0A1R1XXI6"/>
<gene>
    <name evidence="11" type="ORF">AYI70_g4765</name>
</gene>
<dbReference type="InterPro" id="IPR003616">
    <property type="entry name" value="Post-SET_dom"/>
</dbReference>
<evidence type="ECO:0000256" key="4">
    <source>
        <dbReference type="ARBA" id="ARBA00022679"/>
    </source>
</evidence>
<dbReference type="GO" id="GO:0005694">
    <property type="term" value="C:chromosome"/>
    <property type="evidence" value="ECO:0007669"/>
    <property type="project" value="UniProtKB-SubCell"/>
</dbReference>
<dbReference type="InterPro" id="IPR050973">
    <property type="entry name" value="H3K9_Histone-Lys_N-MTase"/>
</dbReference>